<reference evidence="10 11" key="1">
    <citation type="submission" date="2018-12" db="EMBL/GenBank/DDBJ databases">
        <authorList>
            <person name="Feng G."/>
            <person name="Zhu H."/>
        </authorList>
    </citation>
    <scope>NUCLEOTIDE SEQUENCE [LARGE SCALE GENOMIC DNA]</scope>
    <source>
        <strain evidence="10 11">KCTC 12533</strain>
    </source>
</reference>
<dbReference type="Gene3D" id="1.10.3720.10">
    <property type="entry name" value="MetI-like"/>
    <property type="match status" value="1"/>
</dbReference>
<evidence type="ECO:0000256" key="4">
    <source>
        <dbReference type="ARBA" id="ARBA00022989"/>
    </source>
</evidence>
<feature type="transmembrane region" description="Helical" evidence="8">
    <location>
        <begin position="25"/>
        <end position="46"/>
    </location>
</feature>
<dbReference type="InterPro" id="IPR000515">
    <property type="entry name" value="MetI-like"/>
</dbReference>
<feature type="transmembrane region" description="Helical" evidence="8">
    <location>
        <begin position="82"/>
        <end position="100"/>
    </location>
</feature>
<feature type="transmembrane region" description="Helical" evidence="8">
    <location>
        <begin position="214"/>
        <end position="232"/>
    </location>
</feature>
<dbReference type="Proteomes" id="UP000273500">
    <property type="component" value="Unassembled WGS sequence"/>
</dbReference>
<dbReference type="InterPro" id="IPR051204">
    <property type="entry name" value="ABC_transp_perm/SBD"/>
</dbReference>
<dbReference type="EMBL" id="RWIT01000019">
    <property type="protein sequence ID" value="RSK43979.1"/>
    <property type="molecule type" value="Genomic_DNA"/>
</dbReference>
<dbReference type="PROSITE" id="PS50928">
    <property type="entry name" value="ABC_TM1"/>
    <property type="match status" value="1"/>
</dbReference>
<comment type="similarity">
    <text evidence="6">In the C-terminal section; belongs to the OsmX family.</text>
</comment>
<gene>
    <name evidence="10" type="ORF">EI291_20490</name>
</gene>
<dbReference type="Pfam" id="PF00528">
    <property type="entry name" value="BPD_transp_1"/>
    <property type="match status" value="1"/>
</dbReference>
<feature type="transmembrane region" description="Helical" evidence="8">
    <location>
        <begin position="53"/>
        <end position="76"/>
    </location>
</feature>
<keyword evidence="4 8" id="KW-1133">Transmembrane helix</keyword>
<dbReference type="Gene3D" id="3.40.190.10">
    <property type="entry name" value="Periplasmic binding protein-like II"/>
    <property type="match status" value="2"/>
</dbReference>
<dbReference type="AlphaFoldDB" id="A0A3R9MMM2"/>
<comment type="similarity">
    <text evidence="8">Belongs to the binding-protein-dependent transport system permease family.</text>
</comment>
<dbReference type="OrthoDB" id="9801163at2"/>
<dbReference type="InterPro" id="IPR007210">
    <property type="entry name" value="ABC_Gly_betaine_transp_sub-bd"/>
</dbReference>
<evidence type="ECO:0000256" key="2">
    <source>
        <dbReference type="ARBA" id="ARBA00022448"/>
    </source>
</evidence>
<evidence type="ECO:0000313" key="11">
    <source>
        <dbReference type="Proteomes" id="UP000273500"/>
    </source>
</evidence>
<evidence type="ECO:0000256" key="1">
    <source>
        <dbReference type="ARBA" id="ARBA00004651"/>
    </source>
</evidence>
<accession>A0A3R9MMM2</accession>
<comment type="similarity">
    <text evidence="7">In the N-terminal section; belongs to the binding-protein-dependent transport system permease family.</text>
</comment>
<dbReference type="GO" id="GO:0031460">
    <property type="term" value="P:glycine betaine transport"/>
    <property type="evidence" value="ECO:0007669"/>
    <property type="project" value="TreeGrafter"/>
</dbReference>
<comment type="subcellular location">
    <subcellularLocation>
        <location evidence="1 8">Cell membrane</location>
        <topology evidence="1 8">Multi-pass membrane protein</topology>
    </subcellularLocation>
</comment>
<evidence type="ECO:0000256" key="6">
    <source>
        <dbReference type="ARBA" id="ARBA00035642"/>
    </source>
</evidence>
<dbReference type="GO" id="GO:0043190">
    <property type="term" value="C:ATP-binding cassette (ABC) transporter complex"/>
    <property type="evidence" value="ECO:0007669"/>
    <property type="project" value="InterPro"/>
</dbReference>
<protein>
    <submittedName>
        <fullName evidence="10">ABC transporter permease subunit</fullName>
    </submittedName>
</protein>
<keyword evidence="3 8" id="KW-0812">Transmembrane</keyword>
<keyword evidence="5 8" id="KW-0472">Membrane</keyword>
<evidence type="ECO:0000256" key="8">
    <source>
        <dbReference type="RuleBase" id="RU363032"/>
    </source>
</evidence>
<dbReference type="InterPro" id="IPR035906">
    <property type="entry name" value="MetI-like_sf"/>
</dbReference>
<dbReference type="Gene3D" id="3.40.190.120">
    <property type="entry name" value="Osmoprotection protein (prox), domain 2"/>
    <property type="match status" value="2"/>
</dbReference>
<evidence type="ECO:0000256" key="7">
    <source>
        <dbReference type="ARBA" id="ARBA00035652"/>
    </source>
</evidence>
<dbReference type="GO" id="GO:0022857">
    <property type="term" value="F:transmembrane transporter activity"/>
    <property type="evidence" value="ECO:0007669"/>
    <property type="project" value="InterPro"/>
</dbReference>
<dbReference type="FunFam" id="1.10.3720.10:FF:000001">
    <property type="entry name" value="Glycine betaine ABC transporter, permease"/>
    <property type="match status" value="1"/>
</dbReference>
<evidence type="ECO:0000256" key="3">
    <source>
        <dbReference type="ARBA" id="ARBA00022692"/>
    </source>
</evidence>
<organism evidence="10 11">
    <name type="scientific">Hymenobacter rigui</name>
    <dbReference type="NCBI Taxonomy" id="334424"/>
    <lineage>
        <taxon>Bacteria</taxon>
        <taxon>Pseudomonadati</taxon>
        <taxon>Bacteroidota</taxon>
        <taxon>Cytophagia</taxon>
        <taxon>Cytophagales</taxon>
        <taxon>Hymenobacteraceae</taxon>
        <taxon>Hymenobacter</taxon>
    </lineage>
</organism>
<dbReference type="RefSeq" id="WP_125424150.1">
    <property type="nucleotide sequence ID" value="NZ_RWIT01000019.1"/>
</dbReference>
<evidence type="ECO:0000256" key="5">
    <source>
        <dbReference type="ARBA" id="ARBA00023136"/>
    </source>
</evidence>
<feature type="transmembrane region" description="Helical" evidence="8">
    <location>
        <begin position="136"/>
        <end position="162"/>
    </location>
</feature>
<feature type="domain" description="ABC transmembrane type-1" evidence="9">
    <location>
        <begin position="22"/>
        <end position="201"/>
    </location>
</feature>
<dbReference type="SUPFAM" id="SSF53850">
    <property type="entry name" value="Periplasmic binding protein-like II"/>
    <property type="match status" value="2"/>
</dbReference>
<dbReference type="PANTHER" id="PTHR30177:SF4">
    <property type="entry name" value="OSMOPROTECTANT IMPORT PERMEASE PROTEIN OSMW"/>
    <property type="match status" value="1"/>
</dbReference>
<comment type="caution">
    <text evidence="10">The sequence shown here is derived from an EMBL/GenBank/DDBJ whole genome shotgun (WGS) entry which is preliminary data.</text>
</comment>
<evidence type="ECO:0000259" key="9">
    <source>
        <dbReference type="PROSITE" id="PS50928"/>
    </source>
</evidence>
<proteinExistence type="inferred from homology"/>
<dbReference type="PANTHER" id="PTHR30177">
    <property type="entry name" value="GLYCINE BETAINE/L-PROLINE TRANSPORT SYSTEM PERMEASE PROTEIN PROW"/>
    <property type="match status" value="1"/>
</dbReference>
<sequence>MKILTELLAFWQLQADKIGQQTLQHIGLTAASLVLGILVGVPLGLLLTRRPRLAPWVLGLAGVLQTIPSIALLGFLIPAMGIGPVPAILALFLYSLLPIVRNTLEGVRGVDAAVVDAARGLGLTDTQILLQVELPLAFPVLLAGIRTAAVINVGVATLAAYIAAGGLGEFIFGGIALNNPAMILAGAIPAALLALGFDAVLAGAQRLSGRRLVWAGRALLVGLPLVAGLYLLPRAATKLLAGFSPEFVGRSDGLPGLQKLYGLRPVSVVLAPALVYEAARHGNVDIIDGYSTDGRIRAYNLLTLRDDRHAFPPYQAVPVVRRQVLQQHPELAAALNRLAGQLSDSVMTDLNYRVDYLHESPRAVAHRFLRERGLWQEAQPVRGATIRLGSKIFAEQYILTELYSALIRGYTNLGVEAKTGLGGTTICAEALRTGAIDMYPEYTGTGLLVVIQPSNATLDSLGSDPATVLRYVRKQYQQRYQLEWLAPLGFNNTYALLMRRQQARQLGISSISELSRFLQ</sequence>
<feature type="transmembrane region" description="Helical" evidence="8">
    <location>
        <begin position="182"/>
        <end position="202"/>
    </location>
</feature>
<name>A0A3R9MMM2_9BACT</name>
<dbReference type="Pfam" id="PF04069">
    <property type="entry name" value="OpuAC"/>
    <property type="match status" value="2"/>
</dbReference>
<keyword evidence="2 8" id="KW-0813">Transport</keyword>
<dbReference type="SUPFAM" id="SSF161098">
    <property type="entry name" value="MetI-like"/>
    <property type="match status" value="1"/>
</dbReference>
<evidence type="ECO:0000313" key="10">
    <source>
        <dbReference type="EMBL" id="RSK43979.1"/>
    </source>
</evidence>
<keyword evidence="11" id="KW-1185">Reference proteome</keyword>